<comment type="caution">
    <text evidence="5">The sequence shown here is derived from an EMBL/GenBank/DDBJ whole genome shotgun (WGS) entry which is preliminary data.</text>
</comment>
<sequence length="209" mass="24023">MSKPAHYNSMLPSIFPGNRPIKYLTEQQVNALTAAWQNWYDSTKTPGRRMYRGRYWLTYLVLRFTGARISEVLQIKDNEDINFRTAEIRMPTLKRKKGMIRTVFVPSEVVAEIATYLAEYPHMRGKIFALKHQNFRSRFVDIALRAGIPRDLAHPHVLRHTRAIEMLRAGVPVTVVQDQLGHAYLSTTAVYLKISGAEARQILKSKGLI</sequence>
<dbReference type="Proteomes" id="UP000886355">
    <property type="component" value="Unassembled WGS sequence"/>
</dbReference>
<keyword evidence="3" id="KW-0233">DNA recombination</keyword>
<dbReference type="SUPFAM" id="SSF56349">
    <property type="entry name" value="DNA breaking-rejoining enzymes"/>
    <property type="match status" value="1"/>
</dbReference>
<evidence type="ECO:0000259" key="4">
    <source>
        <dbReference type="PROSITE" id="PS51898"/>
    </source>
</evidence>
<proteinExistence type="predicted"/>
<dbReference type="Gene3D" id="1.10.443.10">
    <property type="entry name" value="Intergrase catalytic core"/>
    <property type="match status" value="1"/>
</dbReference>
<gene>
    <name evidence="5" type="ORF">ENG14_02020</name>
</gene>
<name>A0A7C1B108_9BACT</name>
<accession>A0A7C1B108</accession>
<dbReference type="Pfam" id="PF00589">
    <property type="entry name" value="Phage_integrase"/>
    <property type="match status" value="1"/>
</dbReference>
<dbReference type="GO" id="GO:0003677">
    <property type="term" value="F:DNA binding"/>
    <property type="evidence" value="ECO:0007669"/>
    <property type="project" value="InterPro"/>
</dbReference>
<dbReference type="InterPro" id="IPR050090">
    <property type="entry name" value="Tyrosine_recombinase_XerCD"/>
</dbReference>
<dbReference type="InterPro" id="IPR013762">
    <property type="entry name" value="Integrase-like_cat_sf"/>
</dbReference>
<dbReference type="AlphaFoldDB" id="A0A7C1B108"/>
<dbReference type="GO" id="GO:0005737">
    <property type="term" value="C:cytoplasm"/>
    <property type="evidence" value="ECO:0007669"/>
    <property type="project" value="UniProtKB-SubCell"/>
</dbReference>
<dbReference type="EMBL" id="DQZW01000096">
    <property type="protein sequence ID" value="HDL89661.1"/>
    <property type="molecule type" value="Genomic_DNA"/>
</dbReference>
<evidence type="ECO:0000256" key="2">
    <source>
        <dbReference type="ARBA" id="ARBA00022908"/>
    </source>
</evidence>
<dbReference type="GO" id="GO:0006310">
    <property type="term" value="P:DNA recombination"/>
    <property type="evidence" value="ECO:0007669"/>
    <property type="project" value="UniProtKB-KW"/>
</dbReference>
<dbReference type="PROSITE" id="PS51898">
    <property type="entry name" value="TYR_RECOMBINASE"/>
    <property type="match status" value="1"/>
</dbReference>
<evidence type="ECO:0000313" key="5">
    <source>
        <dbReference type="EMBL" id="HDL89661.1"/>
    </source>
</evidence>
<evidence type="ECO:0000256" key="3">
    <source>
        <dbReference type="ARBA" id="ARBA00023172"/>
    </source>
</evidence>
<keyword evidence="2" id="KW-0229">DNA integration</keyword>
<organism evidence="5">
    <name type="scientific">Thermodesulforhabdus norvegica</name>
    <dbReference type="NCBI Taxonomy" id="39841"/>
    <lineage>
        <taxon>Bacteria</taxon>
        <taxon>Pseudomonadati</taxon>
        <taxon>Thermodesulfobacteriota</taxon>
        <taxon>Syntrophobacteria</taxon>
        <taxon>Syntrophobacterales</taxon>
        <taxon>Thermodesulforhabdaceae</taxon>
        <taxon>Thermodesulforhabdus</taxon>
    </lineage>
</organism>
<evidence type="ECO:0000256" key="1">
    <source>
        <dbReference type="ARBA" id="ARBA00004496"/>
    </source>
</evidence>
<feature type="domain" description="Tyr recombinase" evidence="4">
    <location>
        <begin position="19"/>
        <end position="204"/>
    </location>
</feature>
<dbReference type="InterPro" id="IPR011010">
    <property type="entry name" value="DNA_brk_join_enz"/>
</dbReference>
<dbReference type="PANTHER" id="PTHR30349">
    <property type="entry name" value="PHAGE INTEGRASE-RELATED"/>
    <property type="match status" value="1"/>
</dbReference>
<comment type="subcellular location">
    <subcellularLocation>
        <location evidence="1">Cytoplasm</location>
    </subcellularLocation>
</comment>
<dbReference type="GO" id="GO:0015074">
    <property type="term" value="P:DNA integration"/>
    <property type="evidence" value="ECO:0007669"/>
    <property type="project" value="UniProtKB-KW"/>
</dbReference>
<dbReference type="InterPro" id="IPR002104">
    <property type="entry name" value="Integrase_catalytic"/>
</dbReference>
<dbReference type="PANTHER" id="PTHR30349:SF77">
    <property type="entry name" value="TYROSINE RECOMBINASE XERC"/>
    <property type="match status" value="1"/>
</dbReference>
<dbReference type="CDD" id="cd00397">
    <property type="entry name" value="DNA_BRE_C"/>
    <property type="match status" value="1"/>
</dbReference>
<protein>
    <submittedName>
        <fullName evidence="5">Site-specific integrase</fullName>
    </submittedName>
</protein>
<reference evidence="5" key="1">
    <citation type="journal article" date="2020" name="mSystems">
        <title>Genome- and Community-Level Interaction Insights into Carbon Utilization and Element Cycling Functions of Hydrothermarchaeota in Hydrothermal Sediment.</title>
        <authorList>
            <person name="Zhou Z."/>
            <person name="Liu Y."/>
            <person name="Xu W."/>
            <person name="Pan J."/>
            <person name="Luo Z.H."/>
            <person name="Li M."/>
        </authorList>
    </citation>
    <scope>NUCLEOTIDE SEQUENCE [LARGE SCALE GENOMIC DNA]</scope>
    <source>
        <strain evidence="5">HyVt-19</strain>
    </source>
</reference>